<dbReference type="STRING" id="8090.ENSORLP00000029266"/>
<reference evidence="3" key="2">
    <citation type="submission" date="2025-08" db="UniProtKB">
        <authorList>
            <consortium name="Ensembl"/>
        </authorList>
    </citation>
    <scope>IDENTIFICATION</scope>
    <source>
        <strain evidence="3">Hd-rR</strain>
    </source>
</reference>
<dbReference type="InterPro" id="IPR000477">
    <property type="entry name" value="RT_dom"/>
</dbReference>
<dbReference type="InterPro" id="IPR036691">
    <property type="entry name" value="Endo/exonu/phosph_ase_sf"/>
</dbReference>
<dbReference type="Bgee" id="ENSORLG00000024310">
    <property type="expression patterns" value="Expressed in gastrula and 13 other cell types or tissues"/>
</dbReference>
<keyword evidence="4" id="KW-1185">Reference proteome</keyword>
<dbReference type="CDD" id="cd09076">
    <property type="entry name" value="L1-EN"/>
    <property type="match status" value="1"/>
</dbReference>
<dbReference type="Ensembl" id="ENSORLT00000041165.1">
    <property type="protein sequence ID" value="ENSORLP00000029266.1"/>
    <property type="gene ID" value="ENSORLG00000024310.1"/>
</dbReference>
<dbReference type="InterPro" id="IPR043502">
    <property type="entry name" value="DNA/RNA_pol_sf"/>
</dbReference>
<feature type="domain" description="Reverse transcriptase" evidence="2">
    <location>
        <begin position="497"/>
        <end position="769"/>
    </location>
</feature>
<dbReference type="GeneTree" id="ENSGT00940000164735"/>
<dbReference type="InParanoid" id="A0A3B3HBP4"/>
<dbReference type="SUPFAM" id="SSF56219">
    <property type="entry name" value="DNase I-like"/>
    <property type="match status" value="1"/>
</dbReference>
<evidence type="ECO:0000259" key="2">
    <source>
        <dbReference type="PROSITE" id="PS50878"/>
    </source>
</evidence>
<dbReference type="PROSITE" id="PS50878">
    <property type="entry name" value="RT_POL"/>
    <property type="match status" value="1"/>
</dbReference>
<reference evidence="3" key="3">
    <citation type="submission" date="2025-09" db="UniProtKB">
        <authorList>
            <consortium name="Ensembl"/>
        </authorList>
    </citation>
    <scope>IDENTIFICATION</scope>
    <source>
        <strain evidence="3">Hd-rR</strain>
    </source>
</reference>
<evidence type="ECO:0000313" key="4">
    <source>
        <dbReference type="Proteomes" id="UP000001038"/>
    </source>
</evidence>
<dbReference type="Pfam" id="PF00078">
    <property type="entry name" value="RVT_1"/>
    <property type="match status" value="1"/>
</dbReference>
<dbReference type="GO" id="GO:0003824">
    <property type="term" value="F:catalytic activity"/>
    <property type="evidence" value="ECO:0007669"/>
    <property type="project" value="InterPro"/>
</dbReference>
<dbReference type="CDD" id="cd01650">
    <property type="entry name" value="RT_nLTR_like"/>
    <property type="match status" value="1"/>
</dbReference>
<dbReference type="Proteomes" id="UP000001038">
    <property type="component" value="Chromosome 8"/>
</dbReference>
<keyword evidence="1" id="KW-0175">Coiled coil</keyword>
<dbReference type="PANTHER" id="PTHR31635">
    <property type="entry name" value="REVERSE TRANSCRIPTASE DOMAIN-CONTAINING PROTEIN-RELATED"/>
    <property type="match status" value="1"/>
</dbReference>
<evidence type="ECO:0000256" key="1">
    <source>
        <dbReference type="SAM" id="Coils"/>
    </source>
</evidence>
<evidence type="ECO:0000313" key="3">
    <source>
        <dbReference type="Ensembl" id="ENSORLP00000029266.1"/>
    </source>
</evidence>
<dbReference type="SUPFAM" id="SSF56672">
    <property type="entry name" value="DNA/RNA polymerases"/>
    <property type="match status" value="1"/>
</dbReference>
<protein>
    <recommendedName>
        <fullName evidence="2">Reverse transcriptase domain-containing protein</fullName>
    </recommendedName>
</protein>
<name>A0A3B3HBP4_ORYLA</name>
<dbReference type="AlphaFoldDB" id="A0A3B3HBP4"/>
<dbReference type="InterPro" id="IPR005135">
    <property type="entry name" value="Endo/exonuclease/phosphatase"/>
</dbReference>
<organism evidence="3 4">
    <name type="scientific">Oryzias latipes</name>
    <name type="common">Japanese rice fish</name>
    <name type="synonym">Japanese killifish</name>
    <dbReference type="NCBI Taxonomy" id="8090"/>
    <lineage>
        <taxon>Eukaryota</taxon>
        <taxon>Metazoa</taxon>
        <taxon>Chordata</taxon>
        <taxon>Craniata</taxon>
        <taxon>Vertebrata</taxon>
        <taxon>Euteleostomi</taxon>
        <taxon>Actinopterygii</taxon>
        <taxon>Neopterygii</taxon>
        <taxon>Teleostei</taxon>
        <taxon>Neoteleostei</taxon>
        <taxon>Acanthomorphata</taxon>
        <taxon>Ovalentaria</taxon>
        <taxon>Atherinomorphae</taxon>
        <taxon>Beloniformes</taxon>
        <taxon>Adrianichthyidae</taxon>
        <taxon>Oryziinae</taxon>
        <taxon>Oryzias</taxon>
    </lineage>
</organism>
<reference evidence="3 4" key="1">
    <citation type="journal article" date="2007" name="Nature">
        <title>The medaka draft genome and insights into vertebrate genome evolution.</title>
        <authorList>
            <person name="Kasahara M."/>
            <person name="Naruse K."/>
            <person name="Sasaki S."/>
            <person name="Nakatani Y."/>
            <person name="Qu W."/>
            <person name="Ahsan B."/>
            <person name="Yamada T."/>
            <person name="Nagayasu Y."/>
            <person name="Doi K."/>
            <person name="Kasai Y."/>
            <person name="Jindo T."/>
            <person name="Kobayashi D."/>
            <person name="Shimada A."/>
            <person name="Toyoda A."/>
            <person name="Kuroki Y."/>
            <person name="Fujiyama A."/>
            <person name="Sasaki T."/>
            <person name="Shimizu A."/>
            <person name="Asakawa S."/>
            <person name="Shimizu N."/>
            <person name="Hashimoto S."/>
            <person name="Yang J."/>
            <person name="Lee Y."/>
            <person name="Matsushima K."/>
            <person name="Sugano S."/>
            <person name="Sakaizumi M."/>
            <person name="Narita T."/>
            <person name="Ohishi K."/>
            <person name="Haga S."/>
            <person name="Ohta F."/>
            <person name="Nomoto H."/>
            <person name="Nogata K."/>
            <person name="Morishita T."/>
            <person name="Endo T."/>
            <person name="Shin-I T."/>
            <person name="Takeda H."/>
            <person name="Morishita S."/>
            <person name="Kohara Y."/>
        </authorList>
    </citation>
    <scope>NUCLEOTIDE SEQUENCE [LARGE SCALE GENOMIC DNA]</scope>
    <source>
        <strain evidence="3 4">Hd-rR</strain>
    </source>
</reference>
<sequence>MCSLSIASLNVNGLTTPKKRGIILQKLKKENIQLALLQETHLNDQEHEKLKKLGFRNTYYSSYKQSRKRGVAILISNRTQFETDKVIKGKDGQYIIVKGRMGDAVLTIVNVYAPPESDKQFFKSLFNVIAEEAEGILICGGDFNVALNFKLDTTSKHKHKKAIAKFVKLSMEELGLLDVWRSLNPRKKAYTHYSASHKVHSRIDYFFVFKSDINRVEECKIEGADVSDHNIQHMKINISNRKKQTTWRLNVGILNNETIIKDIKADIKQYMDDNDNGAVDPTVLWDALKAVIRGKLIAKTAWLRKKRIQKYEEYSVKLKELEQQLINKNTTEIYQQIQNIKKQINHILEDEIEKKMIYFKQSYQEVGPKSTKLLAKRIKKQQTLNTIYEILDPETNKVTNNPEEIERIFTNYYKKLYSQPPSACEQDKRSFLENMDLPFIGLNQNKLLTAEITTEEILKTISSLKNNKSPGSDGFPAEWYKIFKDELTPILHKSLNWTLQNNKMPISWSEAIISVLLKPGKNKQSCANYRPISVLNIDYKIYTSIICNRINTFLPDIIDEDQTGFIKSRQTHDNIRRTLHLTERAQREHISTVLLSIDAEKAFDCVNWEFLFLVLEKMGFNNKSVEIIKTIYSQPTAKIKINGNLTGTFKLERSTRQGCGLSPTLFALFIEPLAQAIREKPEIKGVSMNGVEHKIGLFADDLIAYLEQPESSIPQFMKLLGTFENLSGYKINISKTQTLTFNYVPSEYIRNNFKFNWNMTSIKYLGVEITQDFQHINIKNYSEVQDKIKKDIERWSTLPLDFSSRIEIVKMNILPRFLFLFQALPAQVSNTQFATWDKTISRFIWDNKRSRIKYGTLQLPKNKGGMALPKLKEYYIASQLRYLCCWCNPHYTGKWKNIECETLQEPIQNIIGDKELYETKKRHLDPITNHTLTIWFKLLQKYKILNSAKKLKWVAYDRQFKPAEYDQTFKYWTTKGITAWCLLEKDGQLESFENLTKQFHLEKQDFFRYLQMRNYHKKAIQRDSSGDEGGIVHTITKTYKDNNTKWISMLYKSLMEYDENTTLKVKDNWERELNIRITEQDWLDMWRHHHTTTGSRTWREFAWKNLIRFFITPKLKNKHLKTNQSCWRGCGEINVDHSHVFWKCQNVTGFWNMVGDLTCKVLGYTIPLLPELFYLYMFSGNLIHQSDKYLFKVMSLAAKKTITRNWGTTEIPSKEQWTSTINNIYSMELITYRLKLQEAQLHRKWKKWTLYNR</sequence>
<dbReference type="PANTHER" id="PTHR31635:SF196">
    <property type="entry name" value="REVERSE TRANSCRIPTASE DOMAIN-CONTAINING PROTEIN-RELATED"/>
    <property type="match status" value="1"/>
</dbReference>
<proteinExistence type="predicted"/>
<accession>A0A3B3HBP4</accession>
<dbReference type="Pfam" id="PF03372">
    <property type="entry name" value="Exo_endo_phos"/>
    <property type="match status" value="1"/>
</dbReference>
<feature type="coiled-coil region" evidence="1">
    <location>
        <begin position="304"/>
        <end position="331"/>
    </location>
</feature>
<dbReference type="Gene3D" id="3.60.10.10">
    <property type="entry name" value="Endonuclease/exonuclease/phosphatase"/>
    <property type="match status" value="1"/>
</dbReference>